<dbReference type="STRING" id="1434232.MAIT1_03320"/>
<comment type="pathway">
    <text evidence="8">Glycolipid biosynthesis; lipid IV(A) biosynthesis; lipid IV(A) from (3R)-3-hydroxytetradecanoyl-[acyl-carrier-protein] and UDP-N-acetyl-alpha-D-glucosamine: step 1/6.</text>
</comment>
<comment type="similarity">
    <text evidence="8">Belongs to the transferase hexapeptide repeat family. LpxA subfamily.</text>
</comment>
<evidence type="ECO:0000256" key="4">
    <source>
        <dbReference type="ARBA" id="ARBA00022679"/>
    </source>
</evidence>
<dbReference type="Pfam" id="PF13720">
    <property type="entry name" value="Acetyltransf_11"/>
    <property type="match status" value="1"/>
</dbReference>
<dbReference type="NCBIfam" id="TIGR01852">
    <property type="entry name" value="lipid_A_lpxA"/>
    <property type="match status" value="1"/>
</dbReference>
<gene>
    <name evidence="8" type="primary">lpxA</name>
    <name evidence="10" type="ORF">MAIT1_03320</name>
</gene>
<dbReference type="GO" id="GO:0009245">
    <property type="term" value="P:lipid A biosynthetic process"/>
    <property type="evidence" value="ECO:0007669"/>
    <property type="project" value="UniProtKB-UniRule"/>
</dbReference>
<sequence>MSNKDANVSIHATAVVDPGAQLADGCIVGPYAVIGPNAQLAKNVEVAAHAVIEGHVEIGEESKVFSFATIGSAPQDIHYADEPTRVVIGKRCMIREYVSINRGTEAGGGLTRVGSDCMIMAYSHIAHDCRVDDHVIMANGATLAGHVELQEHAVIGGLTAIHQFARVGRHAFIGGASAVSLDVAPYASAAGNRAKVTGVNVVGLRRRGFSEEAIKSIRKAHRMVFRDNLRLEQALSEIEKCCDTPEVVHFLEFLQSSQRGICR</sequence>
<organism evidence="10 11">
    <name type="scientific">Magnetofaba australis IT-1</name>
    <dbReference type="NCBI Taxonomy" id="1434232"/>
    <lineage>
        <taxon>Bacteria</taxon>
        <taxon>Pseudomonadati</taxon>
        <taxon>Pseudomonadota</taxon>
        <taxon>Magnetococcia</taxon>
        <taxon>Magnetococcales</taxon>
        <taxon>Magnetococcaceae</taxon>
        <taxon>Magnetofaba</taxon>
    </lineage>
</organism>
<comment type="caution">
    <text evidence="10">The sequence shown here is derived from an EMBL/GenBank/DDBJ whole genome shotgun (WGS) entry which is preliminary data.</text>
</comment>
<keyword evidence="2 8" id="KW-0444">Lipid biosynthesis</keyword>
<dbReference type="InterPro" id="IPR029098">
    <property type="entry name" value="Acetyltransf_C"/>
</dbReference>
<evidence type="ECO:0000313" key="11">
    <source>
        <dbReference type="Proteomes" id="UP000194003"/>
    </source>
</evidence>
<comment type="catalytic activity">
    <reaction evidence="8">
        <text>a (3R)-hydroxyacyl-[ACP] + UDP-N-acetyl-alpha-D-glucosamine = a UDP-3-O-[(3R)-3-hydroxyacyl]-N-acetyl-alpha-D-glucosamine + holo-[ACP]</text>
        <dbReference type="Rhea" id="RHEA:67812"/>
        <dbReference type="Rhea" id="RHEA-COMP:9685"/>
        <dbReference type="Rhea" id="RHEA-COMP:9945"/>
        <dbReference type="ChEBI" id="CHEBI:57705"/>
        <dbReference type="ChEBI" id="CHEBI:64479"/>
        <dbReference type="ChEBI" id="CHEBI:78827"/>
        <dbReference type="ChEBI" id="CHEBI:173225"/>
        <dbReference type="EC" id="2.3.1.129"/>
    </reaction>
</comment>
<dbReference type="GO" id="GO:0016020">
    <property type="term" value="C:membrane"/>
    <property type="evidence" value="ECO:0007669"/>
    <property type="project" value="GOC"/>
</dbReference>
<dbReference type="Pfam" id="PF00132">
    <property type="entry name" value="Hexapep"/>
    <property type="match status" value="2"/>
</dbReference>
<dbReference type="InterPro" id="IPR001451">
    <property type="entry name" value="Hexapep"/>
</dbReference>
<dbReference type="AlphaFoldDB" id="A0A1Y2K771"/>
<keyword evidence="3 8" id="KW-0441">Lipid A biosynthesis</keyword>
<dbReference type="InterPro" id="IPR037157">
    <property type="entry name" value="Acetyltransf_C_sf"/>
</dbReference>
<dbReference type="PANTHER" id="PTHR43480:SF1">
    <property type="entry name" value="ACYL-[ACYL-CARRIER-PROTEIN]--UDP-N-ACETYLGLUCOSAMINE O-ACYLTRANSFERASE, MITOCHONDRIAL-RELATED"/>
    <property type="match status" value="1"/>
</dbReference>
<dbReference type="CDD" id="cd03351">
    <property type="entry name" value="LbH_UDP-GlcNAc_AT"/>
    <property type="match status" value="1"/>
</dbReference>
<dbReference type="UniPathway" id="UPA00359">
    <property type="reaction ID" value="UER00477"/>
</dbReference>
<proteinExistence type="inferred from homology"/>
<evidence type="ECO:0000256" key="3">
    <source>
        <dbReference type="ARBA" id="ARBA00022556"/>
    </source>
</evidence>
<dbReference type="Gene3D" id="1.20.1180.10">
    <property type="entry name" value="Udp N-acetylglucosamine O-acyltransferase, C-terminal domain"/>
    <property type="match status" value="1"/>
</dbReference>
<dbReference type="EC" id="2.3.1.129" evidence="8"/>
<dbReference type="Gene3D" id="2.160.10.10">
    <property type="entry name" value="Hexapeptide repeat proteins"/>
    <property type="match status" value="1"/>
</dbReference>
<evidence type="ECO:0000256" key="8">
    <source>
        <dbReference type="HAMAP-Rule" id="MF_00387"/>
    </source>
</evidence>
<dbReference type="PIRSF" id="PIRSF000456">
    <property type="entry name" value="UDP-GlcNAc_acltr"/>
    <property type="match status" value="1"/>
</dbReference>
<dbReference type="EMBL" id="LVJN01000018">
    <property type="protein sequence ID" value="OSM05167.1"/>
    <property type="molecule type" value="Genomic_DNA"/>
</dbReference>
<evidence type="ECO:0000256" key="6">
    <source>
        <dbReference type="ARBA" id="ARBA00023098"/>
    </source>
</evidence>
<dbReference type="HAMAP" id="MF_00387">
    <property type="entry name" value="LpxA"/>
    <property type="match status" value="1"/>
</dbReference>
<accession>A0A1Y2K771</accession>
<evidence type="ECO:0000256" key="7">
    <source>
        <dbReference type="ARBA" id="ARBA00023315"/>
    </source>
</evidence>
<evidence type="ECO:0000259" key="9">
    <source>
        <dbReference type="Pfam" id="PF13720"/>
    </source>
</evidence>
<dbReference type="SUPFAM" id="SSF51161">
    <property type="entry name" value="Trimeric LpxA-like enzymes"/>
    <property type="match status" value="1"/>
</dbReference>
<dbReference type="PROSITE" id="PS00101">
    <property type="entry name" value="HEXAPEP_TRANSFERASES"/>
    <property type="match status" value="2"/>
</dbReference>
<dbReference type="OrthoDB" id="9807278at2"/>
<dbReference type="InterPro" id="IPR010137">
    <property type="entry name" value="Lipid_A_LpxA"/>
</dbReference>
<comment type="function">
    <text evidence="8">Involved in the biosynthesis of lipid A, a phosphorylated glycolipid that anchors the lipopolysaccharide to the outer membrane of the cell.</text>
</comment>
<keyword evidence="6 8" id="KW-0443">Lipid metabolism</keyword>
<keyword evidence="4 8" id="KW-0808">Transferase</keyword>
<keyword evidence="11" id="KW-1185">Reference proteome</keyword>
<dbReference type="NCBIfam" id="NF003657">
    <property type="entry name" value="PRK05289.1"/>
    <property type="match status" value="1"/>
</dbReference>
<keyword evidence="1 8" id="KW-0963">Cytoplasm</keyword>
<reference evidence="10 11" key="1">
    <citation type="journal article" date="2016" name="BMC Genomics">
        <title>Combined genomic and structural analyses of a cultured magnetotactic bacterium reveals its niche adaptation to a dynamic environment.</title>
        <authorList>
            <person name="Araujo A.C."/>
            <person name="Morillo V."/>
            <person name="Cypriano J."/>
            <person name="Teixeira L.C."/>
            <person name="Leao P."/>
            <person name="Lyra S."/>
            <person name="Almeida L.G."/>
            <person name="Bazylinski D.A."/>
            <person name="Vasconcellos A.T."/>
            <person name="Abreu F."/>
            <person name="Lins U."/>
        </authorList>
    </citation>
    <scope>NUCLEOTIDE SEQUENCE [LARGE SCALE GENOMIC DNA]</scope>
    <source>
        <strain evidence="10 11">IT-1</strain>
    </source>
</reference>
<comment type="subunit">
    <text evidence="8">Homotrimer.</text>
</comment>
<keyword evidence="7 8" id="KW-0012">Acyltransferase</keyword>
<dbReference type="RefSeq" id="WP_085441801.1">
    <property type="nucleotide sequence ID" value="NZ_LVJN01000018.1"/>
</dbReference>
<comment type="subcellular location">
    <subcellularLocation>
        <location evidence="8">Cytoplasm</location>
    </subcellularLocation>
</comment>
<dbReference type="PANTHER" id="PTHR43480">
    <property type="entry name" value="ACYL-[ACYL-CARRIER-PROTEIN]--UDP-N-ACETYLGLUCOSAMINE O-ACYLTRANSFERASE"/>
    <property type="match status" value="1"/>
</dbReference>
<dbReference type="GO" id="GO:0005737">
    <property type="term" value="C:cytoplasm"/>
    <property type="evidence" value="ECO:0007669"/>
    <property type="project" value="UniProtKB-SubCell"/>
</dbReference>
<dbReference type="InterPro" id="IPR011004">
    <property type="entry name" value="Trimer_LpxA-like_sf"/>
</dbReference>
<protein>
    <recommendedName>
        <fullName evidence="8">Acyl-[acyl-carrier-protein]--UDP-N-acetylglucosamine O-acyltransferase</fullName>
        <shortName evidence="8">UDP-N-acetylglucosamine acyltransferase</shortName>
        <ecNumber evidence="8">2.3.1.129</ecNumber>
    </recommendedName>
</protein>
<keyword evidence="5 8" id="KW-0677">Repeat</keyword>
<dbReference type="GO" id="GO:0008780">
    <property type="term" value="F:acyl-[acyl-carrier-protein]-UDP-N-acetylglucosamine O-acyltransferase activity"/>
    <property type="evidence" value="ECO:0007669"/>
    <property type="project" value="UniProtKB-UniRule"/>
</dbReference>
<dbReference type="InterPro" id="IPR018357">
    <property type="entry name" value="Hexapep_transf_CS"/>
</dbReference>
<evidence type="ECO:0000256" key="1">
    <source>
        <dbReference type="ARBA" id="ARBA00022490"/>
    </source>
</evidence>
<feature type="domain" description="UDP N-acetylglucosamine O-acyltransferase C-terminal" evidence="9">
    <location>
        <begin position="182"/>
        <end position="262"/>
    </location>
</feature>
<name>A0A1Y2K771_9PROT</name>
<dbReference type="Proteomes" id="UP000194003">
    <property type="component" value="Unassembled WGS sequence"/>
</dbReference>
<evidence type="ECO:0000313" key="10">
    <source>
        <dbReference type="EMBL" id="OSM05167.1"/>
    </source>
</evidence>
<evidence type="ECO:0000256" key="2">
    <source>
        <dbReference type="ARBA" id="ARBA00022516"/>
    </source>
</evidence>
<evidence type="ECO:0000256" key="5">
    <source>
        <dbReference type="ARBA" id="ARBA00022737"/>
    </source>
</evidence>